<feature type="region of interest" description="Disordered" evidence="1">
    <location>
        <begin position="1"/>
        <end position="48"/>
    </location>
</feature>
<evidence type="ECO:0000256" key="1">
    <source>
        <dbReference type="SAM" id="MobiDB-lite"/>
    </source>
</evidence>
<name>A0A8W7PXZ1_ANOCL</name>
<reference evidence="2" key="1">
    <citation type="submission" date="2022-08" db="UniProtKB">
        <authorList>
            <consortium name="EnsemblMetazoa"/>
        </authorList>
    </citation>
    <scope>IDENTIFICATION</scope>
</reference>
<proteinExistence type="predicted"/>
<dbReference type="EnsemblMetazoa" id="ACOM039583-RA">
    <property type="protein sequence ID" value="ACOM039583-PA.1"/>
    <property type="gene ID" value="ACOM039583"/>
</dbReference>
<protein>
    <submittedName>
        <fullName evidence="2">Uncharacterized protein</fullName>
    </submittedName>
</protein>
<accession>A0A8W7PXZ1</accession>
<sequence length="414" mass="46623">MGKVFSEQSTADTVGRSCSEQTMHRSRKSGSRNSVYRPPFSRTSSSDASRMPVWRGKLSVSDRARSAFSALIEVSLIVRLFFQLPSFGCVKSSRPSMANRTSSWFHSSTSTAILRSLMLIMSSSQDSRRPGLEDEMRRHSFVGTSFASRFMWFRCSSIFSCDCFSSSLPSRWAGVTLYRRASSSGYLVTRCTGTWNIREQQTGGTLPHTVALERVQHWGRLEEDLTDAHRKQIVVALLVRDVQRIAHPLRQELVVLQQFFHVQKDCRELLLVEQAGDQHRLIELLQSRPYFSSVSTISVMISFRSARFLPHFRQTSGAYMTPDSVTCVSTGPSQSSHSELVVVLVVVVLIGFCHRLRDVLLVSDPTPESFRSISADALLLRPLLSVPADRDVSSLESLIPDRCDSLLLMSDIWR</sequence>
<evidence type="ECO:0000313" key="2">
    <source>
        <dbReference type="EnsemblMetazoa" id="ACOM039583-PA.1"/>
    </source>
</evidence>
<dbReference type="AlphaFoldDB" id="A0A8W7PXZ1"/>
<feature type="compositionally biased region" description="Polar residues" evidence="1">
    <location>
        <begin position="1"/>
        <end position="21"/>
    </location>
</feature>
<dbReference type="Proteomes" id="UP000075882">
    <property type="component" value="Unassembled WGS sequence"/>
</dbReference>
<organism evidence="2">
    <name type="scientific">Anopheles coluzzii</name>
    <name type="common">African malaria mosquito</name>
    <dbReference type="NCBI Taxonomy" id="1518534"/>
    <lineage>
        <taxon>Eukaryota</taxon>
        <taxon>Metazoa</taxon>
        <taxon>Ecdysozoa</taxon>
        <taxon>Arthropoda</taxon>
        <taxon>Hexapoda</taxon>
        <taxon>Insecta</taxon>
        <taxon>Pterygota</taxon>
        <taxon>Neoptera</taxon>
        <taxon>Endopterygota</taxon>
        <taxon>Diptera</taxon>
        <taxon>Nematocera</taxon>
        <taxon>Culicoidea</taxon>
        <taxon>Culicidae</taxon>
        <taxon>Anophelinae</taxon>
        <taxon>Anopheles</taxon>
    </lineage>
</organism>